<keyword evidence="3" id="KW-1185">Reference proteome</keyword>
<dbReference type="InterPro" id="IPR036621">
    <property type="entry name" value="Anticodon-bd_dom_sf"/>
</dbReference>
<dbReference type="PANTHER" id="PTHR10745">
    <property type="entry name" value="GLYCYL-TRNA SYNTHETASE/DNA POLYMERASE SUBUNIT GAMMA-2"/>
    <property type="match status" value="1"/>
</dbReference>
<dbReference type="Gene3D" id="3.30.930.10">
    <property type="entry name" value="Bira Bifunctional Protein, Domain 2"/>
    <property type="match status" value="2"/>
</dbReference>
<dbReference type="InterPro" id="IPR004154">
    <property type="entry name" value="Anticodon-bd"/>
</dbReference>
<dbReference type="AlphaFoldDB" id="A0A9W8B4U6"/>
<dbReference type="SUPFAM" id="SSF52954">
    <property type="entry name" value="Class II aaRS ABD-related"/>
    <property type="match status" value="1"/>
</dbReference>
<dbReference type="InterPro" id="IPR045864">
    <property type="entry name" value="aa-tRNA-synth_II/BPL/LPL"/>
</dbReference>
<dbReference type="InterPro" id="IPR006195">
    <property type="entry name" value="aa-tRNA-synth_II"/>
</dbReference>
<reference evidence="2" key="1">
    <citation type="submission" date="2022-07" db="EMBL/GenBank/DDBJ databases">
        <title>Phylogenomic reconstructions and comparative analyses of Kickxellomycotina fungi.</title>
        <authorList>
            <person name="Reynolds N.K."/>
            <person name="Stajich J.E."/>
            <person name="Barry K."/>
            <person name="Grigoriev I.V."/>
            <person name="Crous P."/>
            <person name="Smith M.E."/>
        </authorList>
    </citation>
    <scope>NUCLEOTIDE SEQUENCE</scope>
    <source>
        <strain evidence="2">RSA 567</strain>
    </source>
</reference>
<proteinExistence type="predicted"/>
<dbReference type="PRINTS" id="PR01043">
    <property type="entry name" value="TRNASYNTHGLY"/>
</dbReference>
<protein>
    <recommendedName>
        <fullName evidence="1">Aminoacyl-transfer RNA synthetases class-II family profile domain-containing protein</fullName>
    </recommendedName>
</protein>
<gene>
    <name evidence="2" type="ORF">H4R34_001237</name>
</gene>
<dbReference type="Proteomes" id="UP001151582">
    <property type="component" value="Unassembled WGS sequence"/>
</dbReference>
<dbReference type="GO" id="GO:0005737">
    <property type="term" value="C:cytoplasm"/>
    <property type="evidence" value="ECO:0007669"/>
    <property type="project" value="TreeGrafter"/>
</dbReference>
<dbReference type="OrthoDB" id="57698at2759"/>
<accession>A0A9W8B4U6</accession>
<dbReference type="Pfam" id="PF03129">
    <property type="entry name" value="HGTP_anticodon"/>
    <property type="match status" value="1"/>
</dbReference>
<dbReference type="EMBL" id="JANBQB010000052">
    <property type="protein sequence ID" value="KAJ1983512.1"/>
    <property type="molecule type" value="Genomic_DNA"/>
</dbReference>
<name>A0A9W8B4U6_9FUNG</name>
<evidence type="ECO:0000259" key="1">
    <source>
        <dbReference type="PROSITE" id="PS50862"/>
    </source>
</evidence>
<dbReference type="PANTHER" id="PTHR10745:SF8">
    <property type="entry name" value="DNA POLYMERASE SUBUNIT GAMMA-2, MITOCHONDRIAL"/>
    <property type="match status" value="1"/>
</dbReference>
<dbReference type="Gene3D" id="3.40.50.800">
    <property type="entry name" value="Anticodon-binding domain"/>
    <property type="match status" value="1"/>
</dbReference>
<dbReference type="GO" id="GO:0004820">
    <property type="term" value="F:glycine-tRNA ligase activity"/>
    <property type="evidence" value="ECO:0007669"/>
    <property type="project" value="TreeGrafter"/>
</dbReference>
<evidence type="ECO:0000313" key="2">
    <source>
        <dbReference type="EMBL" id="KAJ1983512.1"/>
    </source>
</evidence>
<evidence type="ECO:0000313" key="3">
    <source>
        <dbReference type="Proteomes" id="UP001151582"/>
    </source>
</evidence>
<dbReference type="PROSITE" id="PS50862">
    <property type="entry name" value="AA_TRNA_LIGASE_II"/>
    <property type="match status" value="1"/>
</dbReference>
<dbReference type="InterPro" id="IPR027031">
    <property type="entry name" value="Gly-tRNA_synthase/POLG2"/>
</dbReference>
<feature type="domain" description="Aminoacyl-transfer RNA synthetases class-II family profile" evidence="1">
    <location>
        <begin position="226"/>
        <end position="479"/>
    </location>
</feature>
<dbReference type="GO" id="GO:0006426">
    <property type="term" value="P:glycyl-tRNA aminoacylation"/>
    <property type="evidence" value="ECO:0007669"/>
    <property type="project" value="TreeGrafter"/>
</dbReference>
<dbReference type="SUPFAM" id="SSF55681">
    <property type="entry name" value="Class II aaRS and biotin synthetases"/>
    <property type="match status" value="2"/>
</dbReference>
<dbReference type="NCBIfam" id="NF003211">
    <property type="entry name" value="PRK04173.1"/>
    <property type="match status" value="1"/>
</dbReference>
<sequence>MSAMRNLLELCKRRGFLFPSAEIHGGLRGAYDYGPLGVELKRNILNSWYQDQVYRRDDVVGIDTGIINPAPVFQASGHLANFTDDLVDCLLTKERFRPDKAPPIFLEPLPFGSASDSEARSEPSYLGKTASLITALGNGGPSAPRHILPLKSPDKSTAKQWEKLLTTKIVPGAKVVRQGKWVLLFPVNVDTSKSELNVIYLQPSSPDQARPIEVPYHGYVEPCSNSPFLTNPRSFNLMFKTFVDPIDPVDQIIEEAIQHKQGKSSNSCEHLVTEARQIRHAVDASLAGSTVYLRPETAQGVFMNYQQVRRSMALEPPFGVAQVGKAFRNELRVEHAIFRTLEFEQLELEYFVPPSQAMSWFDYWKAWRMQWWHAYARQPQCFRFREYAQQELAHYASGCSDIEFEFPWGWDEVEGIANRGNFDLTQHYLSHNANANGSKSTSNPPALLDGQELPHCVESSAGLNRAFLAFLVDAFDQVPLDSGSTSSPAAVRNVLRLHPHFAPIKAAILPLVSKPEFLETCRQLAQSFRKRRIPVKIEAQGSKIGKRYYRHDEIGTPWCLTVDYETLADGTITLRDRDTMQQTRIPLQDAPVIIQEKLVSATPDFD</sequence>
<organism evidence="2 3">
    <name type="scientific">Dimargaris verticillata</name>
    <dbReference type="NCBI Taxonomy" id="2761393"/>
    <lineage>
        <taxon>Eukaryota</taxon>
        <taxon>Fungi</taxon>
        <taxon>Fungi incertae sedis</taxon>
        <taxon>Zoopagomycota</taxon>
        <taxon>Kickxellomycotina</taxon>
        <taxon>Dimargaritomycetes</taxon>
        <taxon>Dimargaritales</taxon>
        <taxon>Dimargaritaceae</taxon>
        <taxon>Dimargaris</taxon>
    </lineage>
</organism>
<comment type="caution">
    <text evidence="2">The sequence shown here is derived from an EMBL/GenBank/DDBJ whole genome shotgun (WGS) entry which is preliminary data.</text>
</comment>